<dbReference type="Proteomes" id="UP000749311">
    <property type="component" value="Unassembled WGS sequence"/>
</dbReference>
<comment type="caution">
    <text evidence="1">The sequence shown here is derived from an EMBL/GenBank/DDBJ whole genome shotgun (WGS) entry which is preliminary data.</text>
</comment>
<protein>
    <submittedName>
        <fullName evidence="1">Uncharacterized protein</fullName>
    </submittedName>
</protein>
<proteinExistence type="predicted"/>
<evidence type="ECO:0000313" key="1">
    <source>
        <dbReference type="EMBL" id="NIH55726.1"/>
    </source>
</evidence>
<gene>
    <name evidence="1" type="ORF">FB473_000371</name>
</gene>
<reference evidence="1 2" key="1">
    <citation type="submission" date="2020-02" db="EMBL/GenBank/DDBJ databases">
        <title>Sequencing the genomes of 1000 actinobacteria strains.</title>
        <authorList>
            <person name="Klenk H.-P."/>
        </authorList>
    </citation>
    <scope>NUCLEOTIDE SEQUENCE [LARGE SCALE GENOMIC DNA]</scope>
    <source>
        <strain evidence="1 2">DSM 19609</strain>
    </source>
</reference>
<keyword evidence="2" id="KW-1185">Reference proteome</keyword>
<evidence type="ECO:0000313" key="2">
    <source>
        <dbReference type="Proteomes" id="UP000749311"/>
    </source>
</evidence>
<name>A0ABX0SCM8_9ACTN</name>
<organism evidence="1 2">
    <name type="scientific">Brooklawnia cerclae</name>
    <dbReference type="NCBI Taxonomy" id="349934"/>
    <lineage>
        <taxon>Bacteria</taxon>
        <taxon>Bacillati</taxon>
        <taxon>Actinomycetota</taxon>
        <taxon>Actinomycetes</taxon>
        <taxon>Propionibacteriales</taxon>
        <taxon>Propionibacteriaceae</taxon>
        <taxon>Brooklawnia</taxon>
    </lineage>
</organism>
<sequence>MTQAVIPPRWIAEGTDRRALEQALQRLAPYSSRSQARKMAGAAIIRYGSATPEALDWAARQLRVVAALPQHLRGCRNERGGYSDPTAYDAIRNVEITT</sequence>
<dbReference type="RefSeq" id="WP_167164301.1">
    <property type="nucleotide sequence ID" value="NZ_BAAAOO010000017.1"/>
</dbReference>
<accession>A0ABX0SCM8</accession>
<dbReference type="EMBL" id="JAAMOZ010000001">
    <property type="protein sequence ID" value="NIH55726.1"/>
    <property type="molecule type" value="Genomic_DNA"/>
</dbReference>